<dbReference type="PANTHER" id="PTHR43071">
    <property type="entry name" value="2-AMINO-4-HYDROXY-6-HYDROXYMETHYLDIHYDROPTERIDINE PYROPHOSPHOKINASE"/>
    <property type="match status" value="1"/>
</dbReference>
<evidence type="ECO:0000256" key="9">
    <source>
        <dbReference type="ARBA" id="ARBA00022909"/>
    </source>
</evidence>
<evidence type="ECO:0000313" key="14">
    <source>
        <dbReference type="EMBL" id="MEJ8569518.1"/>
    </source>
</evidence>
<proteinExistence type="inferred from homology"/>
<evidence type="ECO:0000259" key="13">
    <source>
        <dbReference type="Pfam" id="PF01288"/>
    </source>
</evidence>
<keyword evidence="15" id="KW-1185">Reference proteome</keyword>
<dbReference type="AlphaFoldDB" id="A0AAW9RKR7"/>
<dbReference type="InterPro" id="IPR000550">
    <property type="entry name" value="Hppk"/>
</dbReference>
<evidence type="ECO:0000256" key="3">
    <source>
        <dbReference type="ARBA" id="ARBA00013253"/>
    </source>
</evidence>
<dbReference type="SUPFAM" id="SSF55083">
    <property type="entry name" value="6-hydroxymethyl-7,8-dihydropterin pyrophosphokinase, HPPK"/>
    <property type="match status" value="1"/>
</dbReference>
<dbReference type="PANTHER" id="PTHR43071:SF1">
    <property type="entry name" value="2-AMINO-4-HYDROXY-6-HYDROXYMETHYLDIHYDROPTERIDINE PYROPHOSPHOKINASE"/>
    <property type="match status" value="1"/>
</dbReference>
<dbReference type="Proteomes" id="UP001359886">
    <property type="component" value="Unassembled WGS sequence"/>
</dbReference>
<accession>A0AAW9RKR7</accession>
<gene>
    <name evidence="14" type="primary">folK</name>
    <name evidence="14" type="ORF">V3330_17960</name>
</gene>
<keyword evidence="8" id="KW-0067">ATP-binding</keyword>
<dbReference type="Pfam" id="PF01288">
    <property type="entry name" value="HPPK"/>
    <property type="match status" value="1"/>
</dbReference>
<dbReference type="NCBIfam" id="TIGR01498">
    <property type="entry name" value="folK"/>
    <property type="match status" value="1"/>
</dbReference>
<dbReference type="GO" id="GO:0016301">
    <property type="term" value="F:kinase activity"/>
    <property type="evidence" value="ECO:0007669"/>
    <property type="project" value="UniProtKB-KW"/>
</dbReference>
<dbReference type="EC" id="2.7.6.3" evidence="3"/>
<evidence type="ECO:0000256" key="8">
    <source>
        <dbReference type="ARBA" id="ARBA00022840"/>
    </source>
</evidence>
<sequence>MTSLKQPVTVYLGIGSNVDAERNVEDGIAALREAFGAVTVSPVYRSVAVGFEGADFLNLAVAVNTALPPLALKHWLNTLERRHGRRRDVPKFSDRTLDIDILLYADLWLISPELELPRREILQHAHVLRPLADLAPDALHPVAGVSVGQLWADFTGDRSGLQPTAFSP</sequence>
<organism evidence="14 15">
    <name type="scientific">Elongatibacter sediminis</name>
    <dbReference type="NCBI Taxonomy" id="3119006"/>
    <lineage>
        <taxon>Bacteria</taxon>
        <taxon>Pseudomonadati</taxon>
        <taxon>Pseudomonadota</taxon>
        <taxon>Gammaproteobacteria</taxon>
        <taxon>Chromatiales</taxon>
        <taxon>Wenzhouxiangellaceae</taxon>
        <taxon>Elongatibacter</taxon>
    </lineage>
</organism>
<feature type="domain" description="7,8-dihydro-6-hydroxymethylpterin-pyrophosphokinase" evidence="13">
    <location>
        <begin position="11"/>
        <end position="136"/>
    </location>
</feature>
<dbReference type="Gene3D" id="3.30.70.560">
    <property type="entry name" value="7,8-Dihydro-6-hydroxymethylpterin-pyrophosphokinase HPPK"/>
    <property type="match status" value="1"/>
</dbReference>
<keyword evidence="9" id="KW-0289">Folate biosynthesis</keyword>
<evidence type="ECO:0000313" key="15">
    <source>
        <dbReference type="Proteomes" id="UP001359886"/>
    </source>
</evidence>
<evidence type="ECO:0000256" key="7">
    <source>
        <dbReference type="ARBA" id="ARBA00022777"/>
    </source>
</evidence>
<dbReference type="GO" id="GO:0005524">
    <property type="term" value="F:ATP binding"/>
    <property type="evidence" value="ECO:0007669"/>
    <property type="project" value="UniProtKB-KW"/>
</dbReference>
<evidence type="ECO:0000256" key="10">
    <source>
        <dbReference type="ARBA" id="ARBA00029409"/>
    </source>
</evidence>
<protein>
    <recommendedName>
        <fullName evidence="4">2-amino-4-hydroxy-6-hydroxymethyldihydropteridine pyrophosphokinase</fullName>
        <ecNumber evidence="3">2.7.6.3</ecNumber>
    </recommendedName>
    <alternativeName>
        <fullName evidence="11">6-hydroxymethyl-7,8-dihydropterin pyrophosphokinase</fullName>
    </alternativeName>
    <alternativeName>
        <fullName evidence="12">7,8-dihydro-6-hydroxymethylpterin-pyrophosphokinase</fullName>
    </alternativeName>
</protein>
<evidence type="ECO:0000256" key="4">
    <source>
        <dbReference type="ARBA" id="ARBA00016218"/>
    </source>
</evidence>
<comment type="function">
    <text evidence="10">Catalyzes the transfer of pyrophosphate from adenosine triphosphate (ATP) to 6-hydroxymethyl-7,8-dihydropterin, an enzymatic step in folate biosynthesis pathway.</text>
</comment>
<keyword evidence="6" id="KW-0547">Nucleotide-binding</keyword>
<name>A0AAW9RKR7_9GAMM</name>
<evidence type="ECO:0000256" key="6">
    <source>
        <dbReference type="ARBA" id="ARBA00022741"/>
    </source>
</evidence>
<comment type="similarity">
    <text evidence="2">Belongs to the HPPK family.</text>
</comment>
<dbReference type="EMBL" id="JAZHOG010000015">
    <property type="protein sequence ID" value="MEJ8569518.1"/>
    <property type="molecule type" value="Genomic_DNA"/>
</dbReference>
<evidence type="ECO:0000256" key="2">
    <source>
        <dbReference type="ARBA" id="ARBA00005810"/>
    </source>
</evidence>
<keyword evidence="7" id="KW-0418">Kinase</keyword>
<dbReference type="RefSeq" id="WP_354696843.1">
    <property type="nucleotide sequence ID" value="NZ_JAZHOG010000015.1"/>
</dbReference>
<reference evidence="14 15" key="1">
    <citation type="submission" date="2024-02" db="EMBL/GenBank/DDBJ databases">
        <title>A novel Wenzhouxiangellaceae bacterium, isolated from coastal sediments.</title>
        <authorList>
            <person name="Du Z.-J."/>
            <person name="Ye Y.-Q."/>
            <person name="Zhang X.-Y."/>
        </authorList>
    </citation>
    <scope>NUCLEOTIDE SEQUENCE [LARGE SCALE GENOMIC DNA]</scope>
    <source>
        <strain evidence="14 15">CH-27</strain>
    </source>
</reference>
<evidence type="ECO:0000256" key="12">
    <source>
        <dbReference type="ARBA" id="ARBA00033413"/>
    </source>
</evidence>
<comment type="pathway">
    <text evidence="1">Cofactor biosynthesis; tetrahydrofolate biosynthesis; 2-amino-4-hydroxy-6-hydroxymethyl-7,8-dihydropteridine diphosphate from 7,8-dihydroneopterin triphosphate: step 4/4.</text>
</comment>
<comment type="caution">
    <text evidence="14">The sequence shown here is derived from an EMBL/GenBank/DDBJ whole genome shotgun (WGS) entry which is preliminary data.</text>
</comment>
<evidence type="ECO:0000256" key="11">
    <source>
        <dbReference type="ARBA" id="ARBA00029766"/>
    </source>
</evidence>
<keyword evidence="5 14" id="KW-0808">Transferase</keyword>
<dbReference type="GO" id="GO:0046656">
    <property type="term" value="P:folic acid biosynthetic process"/>
    <property type="evidence" value="ECO:0007669"/>
    <property type="project" value="UniProtKB-KW"/>
</dbReference>
<evidence type="ECO:0000256" key="1">
    <source>
        <dbReference type="ARBA" id="ARBA00005051"/>
    </source>
</evidence>
<dbReference type="InterPro" id="IPR035907">
    <property type="entry name" value="Hppk_sf"/>
</dbReference>
<dbReference type="GO" id="GO:0003848">
    <property type="term" value="F:2-amino-4-hydroxy-6-hydroxymethyldihydropteridine diphosphokinase activity"/>
    <property type="evidence" value="ECO:0007669"/>
    <property type="project" value="UniProtKB-EC"/>
</dbReference>
<evidence type="ECO:0000256" key="5">
    <source>
        <dbReference type="ARBA" id="ARBA00022679"/>
    </source>
</evidence>
<dbReference type="CDD" id="cd00483">
    <property type="entry name" value="HPPK"/>
    <property type="match status" value="1"/>
</dbReference>